<evidence type="ECO:0000259" key="8">
    <source>
        <dbReference type="Pfam" id="PF25766"/>
    </source>
</evidence>
<evidence type="ECO:0000256" key="1">
    <source>
        <dbReference type="ARBA" id="ARBA00004123"/>
    </source>
</evidence>
<feature type="region of interest" description="Disordered" evidence="5">
    <location>
        <begin position="197"/>
        <end position="306"/>
    </location>
</feature>
<feature type="domain" description="RPAP1/MINIYO-like TPR repeats" evidence="8">
    <location>
        <begin position="1117"/>
        <end position="1211"/>
    </location>
</feature>
<feature type="compositionally biased region" description="Polar residues" evidence="5">
    <location>
        <begin position="81"/>
        <end position="90"/>
    </location>
</feature>
<feature type="compositionally biased region" description="Basic and acidic residues" evidence="5">
    <location>
        <begin position="49"/>
        <end position="64"/>
    </location>
</feature>
<feature type="compositionally biased region" description="Basic and acidic residues" evidence="5">
    <location>
        <begin position="138"/>
        <end position="161"/>
    </location>
</feature>
<feature type="compositionally biased region" description="Low complexity" evidence="5">
    <location>
        <begin position="212"/>
        <end position="224"/>
    </location>
</feature>
<feature type="domain" description="RPAP1 C-terminal" evidence="6">
    <location>
        <begin position="342"/>
        <end position="407"/>
    </location>
</feature>
<evidence type="ECO:0000256" key="3">
    <source>
        <dbReference type="ARBA" id="ARBA00023163"/>
    </source>
</evidence>
<evidence type="ECO:0008006" key="10">
    <source>
        <dbReference type="Google" id="ProtNLM"/>
    </source>
</evidence>
<dbReference type="HOGENOM" id="CLU_006940_0_0_1"/>
<dbReference type="Pfam" id="PF08621">
    <property type="entry name" value="RPAP1_N"/>
    <property type="match status" value="1"/>
</dbReference>
<dbReference type="InterPro" id="IPR013929">
    <property type="entry name" value="RPAP1_C"/>
</dbReference>
<sequence length="1310" mass="145340">MSAYDRPLVGSVFERKTLLTPSATTAKFEGSRATGFPEVQHRSKSAFSRARENAKNGKEGHGARTQDVPPVIPSRIAKGEASQSQIQTVETGEEAMRRQISEENERRMASMTEEEIDQERKDIVERFGNGVGDLLKKVKEARERRPQSMEGDREELPEKSTEVVSRNLDMKSATDSLKNADLIPSIIKPNIQRAKSLEAVGTKEPHSILLKSSTRPSSRTGRSIRFAEVTPEDVHVYESAPASPKRKPLALPPPPGTSNGDIISLSTWKGASRMKSTQPPSDSTERTVSSEARNPDMEVDPEEGTPEYIRRRFFPNVPAHDPSVAWMEALSSNPTNNSSTGIRFDLTGTPIPESMSMALPTHLGLHHHADGDRAGYTLDDIFLLSRSSIPAQRATMLGVLSKIIQRLRPNKGSKVIRIPELQGQEDDLRRRVLAAGLEAMVERGSVGARAVEAIWQCVVNWDADVAGIEGAELQSSKTDAPSLLQQDFFLSQIAEAFAQMSLPPESLVQLLGIVHRLAQQSNIMAETIMASKNLVSNILQTFLLTPIPPTKTSPLPNPSALQLLTTLAMASRSNASALTEPADALLRFVTILPTSSPFSTPLAVSLLTSTLRFYTVLGSYGMYAHIATTAAEQFAAVGSYVLSEACQSESLMEAWLGLLETWLVCATDPHRTTPPHEILWSQVVGWAWADDVLTLRAKLTRRESHWKVWAGLWRVEAAWLEGARVNGVRGGETERAGILEAIGNGFEVGSEKDIVAGALIALRTELDRLHSPSLWTDLASDVISHLRNSDSQATVIFSVLRLWLACMPLNRDTPLEAPPFLLPFSDLSAFCALLVNHPIWPHLNTDNTIPYQSYLRPLTNVLYYFLRLSRHIPGTSPDLWVAQAFSITCRLLPGDEENGLQVTKSILAMMTPDFFNAGGMEVPPIIWEKGGMSIITPFLVHAIRSSNEVYVGPICPSPQSIMGSTTQRLLHPTLDSKHTLPLSYNWIFSPIDHLLRSGTSPVFSSLSSSWDASETDVVRATLLLTKVLCNILLRHHLLEFVPTRAEIIFSCMKIFMLEHGQTQEGELEEVFRDSIVERFMNDLLVPIVPASSDARPTRQPGERDDLEKVAASFLGSSTPFYQFYTDFVALYDAISFSHPLFARLLFPPTSMLYPLDYRRHLWMDFGHLLKTIRTPTAQMITCNVDEYLWPVESNGQMLSAYLKALVKYPLDGFPRFIAVHHVACTIWPDLRGTGENEKTEASINMLKAVIEQGSGSLVKDIFRYRQSRGECVLLPPYCLEQDGQWKADRLSYVGRALSVDVQERMKGVFV</sequence>
<dbReference type="PANTHER" id="PTHR21483">
    <property type="entry name" value="RNA POLYMERASE II-ASSOCIATED PROTEIN 1"/>
    <property type="match status" value="1"/>
</dbReference>
<dbReference type="RefSeq" id="XP_007319266.1">
    <property type="nucleotide sequence ID" value="XM_007319204.1"/>
</dbReference>
<evidence type="ECO:0000256" key="2">
    <source>
        <dbReference type="ARBA" id="ARBA00009953"/>
    </source>
</evidence>
<feature type="region of interest" description="Disordered" evidence="5">
    <location>
        <begin position="138"/>
        <end position="170"/>
    </location>
</feature>
<evidence type="ECO:0000256" key="4">
    <source>
        <dbReference type="ARBA" id="ARBA00023242"/>
    </source>
</evidence>
<organism>
    <name type="scientific">Serpula lacrymans var. lacrymans (strain S7.9)</name>
    <name type="common">Dry rot fungus</name>
    <dbReference type="NCBI Taxonomy" id="578457"/>
    <lineage>
        <taxon>Eukaryota</taxon>
        <taxon>Fungi</taxon>
        <taxon>Dikarya</taxon>
        <taxon>Basidiomycota</taxon>
        <taxon>Agaricomycotina</taxon>
        <taxon>Agaricomycetes</taxon>
        <taxon>Agaricomycetidae</taxon>
        <taxon>Boletales</taxon>
        <taxon>Coniophorineae</taxon>
        <taxon>Serpulaceae</taxon>
        <taxon>Serpula</taxon>
    </lineage>
</organism>
<evidence type="ECO:0000259" key="7">
    <source>
        <dbReference type="Pfam" id="PF08621"/>
    </source>
</evidence>
<comment type="similarity">
    <text evidence="2">Belongs to the RPAP1 family.</text>
</comment>
<dbReference type="Pfam" id="PF25766">
    <property type="entry name" value="TPR_RPAP1"/>
    <property type="match status" value="1"/>
</dbReference>
<feature type="compositionally biased region" description="Polar residues" evidence="5">
    <location>
        <begin position="257"/>
        <end position="292"/>
    </location>
</feature>
<dbReference type="InterPro" id="IPR013930">
    <property type="entry name" value="RPAP1_N"/>
</dbReference>
<reference evidence="9" key="1">
    <citation type="submission" date="2011-04" db="EMBL/GenBank/DDBJ databases">
        <title>Evolution of plant cell wall degrading machinery underlies the functional diversity of forest fungi.</title>
        <authorList>
            <consortium name="US DOE Joint Genome Institute (JGI-PGF)"/>
            <person name="Eastwood D.C."/>
            <person name="Floudas D."/>
            <person name="Binder M."/>
            <person name="Majcherczyk A."/>
            <person name="Schneider P."/>
            <person name="Aerts A."/>
            <person name="Asiegbu F.O."/>
            <person name="Baker S.E."/>
            <person name="Barry K."/>
            <person name="Bendiksby M."/>
            <person name="Blumentritt M."/>
            <person name="Coutinho P.M."/>
            <person name="Cullen D."/>
            <person name="Cullen D."/>
            <person name="Gathman A."/>
            <person name="Goodell B."/>
            <person name="Henrissat B."/>
            <person name="Ihrmark K."/>
            <person name="Kauserud H."/>
            <person name="Kohler A."/>
            <person name="LaButti K."/>
            <person name="Lapidus A."/>
            <person name="Lavin J.L."/>
            <person name="Lee Y.-H."/>
            <person name="Lindquist E."/>
            <person name="Lilly W."/>
            <person name="Lucas S."/>
            <person name="Morin E."/>
            <person name="Murat C."/>
            <person name="Oguiza J.A."/>
            <person name="Park J."/>
            <person name="Pisabarro A.G."/>
            <person name="Riley R."/>
            <person name="Rosling A."/>
            <person name="Salamov A."/>
            <person name="Schmidt O."/>
            <person name="Schmutz J."/>
            <person name="Skrede I."/>
            <person name="Stenlid J."/>
            <person name="Wiebenga A."/>
            <person name="Xie X."/>
            <person name="Kues U."/>
            <person name="Hibbett D.S."/>
            <person name="Hoffmeister D."/>
            <person name="Hogberg N."/>
            <person name="Martin F."/>
            <person name="Grigoriev I.V."/>
            <person name="Watkinson S.C."/>
        </authorList>
    </citation>
    <scope>NUCLEOTIDE SEQUENCE</scope>
    <source>
        <strain evidence="9">S7.9</strain>
    </source>
</reference>
<dbReference type="Proteomes" id="UP000008064">
    <property type="component" value="Unassembled WGS sequence"/>
</dbReference>
<evidence type="ECO:0000259" key="6">
    <source>
        <dbReference type="Pfam" id="PF08620"/>
    </source>
</evidence>
<dbReference type="OrthoDB" id="348201at2759"/>
<keyword evidence="3" id="KW-0804">Transcription</keyword>
<keyword evidence="4" id="KW-0539">Nucleus</keyword>
<dbReference type="InterPro" id="IPR057989">
    <property type="entry name" value="TPR_RPAP1/MINIYO-like"/>
</dbReference>
<evidence type="ECO:0000256" key="5">
    <source>
        <dbReference type="SAM" id="MobiDB-lite"/>
    </source>
</evidence>
<dbReference type="GO" id="GO:0006366">
    <property type="term" value="P:transcription by RNA polymerase II"/>
    <property type="evidence" value="ECO:0007669"/>
    <property type="project" value="InterPro"/>
</dbReference>
<proteinExistence type="inferred from homology"/>
<comment type="subcellular location">
    <subcellularLocation>
        <location evidence="1">Nucleus</location>
    </subcellularLocation>
</comment>
<protein>
    <recommendedName>
        <fullName evidence="10">RNA polymerase II-associated protein 1 C-terminal domain-containing protein</fullName>
    </recommendedName>
</protein>
<dbReference type="Pfam" id="PF08620">
    <property type="entry name" value="RPAP1_C"/>
    <property type="match status" value="1"/>
</dbReference>
<dbReference type="EMBL" id="GL945435">
    <property type="protein sequence ID" value="EGO23504.1"/>
    <property type="molecule type" value="Genomic_DNA"/>
</dbReference>
<gene>
    <name evidence="9" type="ORF">SERLADRAFT_438811</name>
</gene>
<name>F8P0E9_SERL9</name>
<feature type="region of interest" description="Disordered" evidence="5">
    <location>
        <begin position="29"/>
        <end position="97"/>
    </location>
</feature>
<dbReference type="PANTHER" id="PTHR21483:SF18">
    <property type="entry name" value="RNA POLYMERASE II-ASSOCIATED PROTEIN 1"/>
    <property type="match status" value="1"/>
</dbReference>
<feature type="domain" description="RPAP1 N-terminal" evidence="7">
    <location>
        <begin position="98"/>
        <end position="141"/>
    </location>
</feature>
<accession>F8P0E9</accession>
<dbReference type="GeneID" id="18815093"/>
<evidence type="ECO:0000313" key="9">
    <source>
        <dbReference type="EMBL" id="EGO23504.1"/>
    </source>
</evidence>
<dbReference type="KEGG" id="sla:SERLADRAFT_438811"/>
<dbReference type="InterPro" id="IPR039913">
    <property type="entry name" value="RPAP1/Rba50"/>
</dbReference>